<keyword evidence="3" id="KW-1185">Reference proteome</keyword>
<evidence type="ECO:0000313" key="3">
    <source>
        <dbReference type="Proteomes" id="UP000696485"/>
    </source>
</evidence>
<comment type="caution">
    <text evidence="2">The sequence shown here is derived from an EMBL/GenBank/DDBJ whole genome shotgun (WGS) entry which is preliminary data.</text>
</comment>
<name>A0A9P5VL71_9FUNG</name>
<dbReference type="Gene3D" id="2.130.10.10">
    <property type="entry name" value="YVTN repeat-like/Quinoprotein amine dehydrogenase"/>
    <property type="match status" value="1"/>
</dbReference>
<dbReference type="SUPFAM" id="SSF63825">
    <property type="entry name" value="YWTD domain"/>
    <property type="match status" value="1"/>
</dbReference>
<dbReference type="AlphaFoldDB" id="A0A9P5VL71"/>
<feature type="chain" id="PRO_5040419412" evidence="1">
    <location>
        <begin position="20"/>
        <end position="351"/>
    </location>
</feature>
<protein>
    <submittedName>
        <fullName evidence="2">Uncharacterized protein</fullName>
    </submittedName>
</protein>
<gene>
    <name evidence="2" type="ORF">BG006_006253</name>
</gene>
<proteinExistence type="predicted"/>
<evidence type="ECO:0000313" key="2">
    <source>
        <dbReference type="EMBL" id="KAF9330823.1"/>
    </source>
</evidence>
<accession>A0A9P5VL71</accession>
<dbReference type="Proteomes" id="UP000696485">
    <property type="component" value="Unassembled WGS sequence"/>
</dbReference>
<keyword evidence="1" id="KW-0732">Signal</keyword>
<evidence type="ECO:0000256" key="1">
    <source>
        <dbReference type="SAM" id="SignalP"/>
    </source>
</evidence>
<sequence>MHLSNIFLLFILASSFTLAKPTSTNRSIITRAPAFSSTAHHVIENILPHAVETHEVIHIPDSENMLFISQKSNSVLLKVRVDPHGLVHDLAAFNIGHSTDGLHGLVASTYYPGLVWVTLQSGNKLLLLDPAKDSIHTPPKIIKEINVPQPGQGPHRILEYGQELWSTLMDNSYILRINHVKPSDYSLYRTLPEPIFGVIHPLNNKYYTSERLVSAFMAIDPVTGATHQIPVPAEQGLQPLGIMEGPGGLWLQSPLGKDAALLYIVFDLEHTTNRVLWLLSSSIINDRALNMMIRVTMDEQWEHIVAEEVTVFPTQLSKAHRILQTRTNMFVTLLASSKLLSYYPHGSSIAQ</sequence>
<feature type="signal peptide" evidence="1">
    <location>
        <begin position="1"/>
        <end position="19"/>
    </location>
</feature>
<dbReference type="InterPro" id="IPR015943">
    <property type="entry name" value="WD40/YVTN_repeat-like_dom_sf"/>
</dbReference>
<reference evidence="2" key="1">
    <citation type="journal article" date="2020" name="Fungal Divers.">
        <title>Resolving the Mortierellaceae phylogeny through synthesis of multi-gene phylogenetics and phylogenomics.</title>
        <authorList>
            <person name="Vandepol N."/>
            <person name="Liber J."/>
            <person name="Desiro A."/>
            <person name="Na H."/>
            <person name="Kennedy M."/>
            <person name="Barry K."/>
            <person name="Grigoriev I.V."/>
            <person name="Miller A.N."/>
            <person name="O'Donnell K."/>
            <person name="Stajich J.E."/>
            <person name="Bonito G."/>
        </authorList>
    </citation>
    <scope>NUCLEOTIDE SEQUENCE</scope>
    <source>
        <strain evidence="2">NVP1</strain>
    </source>
</reference>
<dbReference type="EMBL" id="JAAAUY010000368">
    <property type="protein sequence ID" value="KAF9330823.1"/>
    <property type="molecule type" value="Genomic_DNA"/>
</dbReference>
<organism evidence="2 3">
    <name type="scientific">Podila minutissima</name>
    <dbReference type="NCBI Taxonomy" id="64525"/>
    <lineage>
        <taxon>Eukaryota</taxon>
        <taxon>Fungi</taxon>
        <taxon>Fungi incertae sedis</taxon>
        <taxon>Mucoromycota</taxon>
        <taxon>Mortierellomycotina</taxon>
        <taxon>Mortierellomycetes</taxon>
        <taxon>Mortierellales</taxon>
        <taxon>Mortierellaceae</taxon>
        <taxon>Podila</taxon>
    </lineage>
</organism>